<dbReference type="AlphaFoldDB" id="A0A6B0GIG2"/>
<evidence type="ECO:0000313" key="2">
    <source>
        <dbReference type="Proteomes" id="UP000451471"/>
    </source>
</evidence>
<dbReference type="RefSeq" id="WP_158202974.1">
    <property type="nucleotide sequence ID" value="NZ_WSZK01000006.1"/>
</dbReference>
<gene>
    <name evidence="1" type="ORF">GQS65_01825</name>
</gene>
<dbReference type="Proteomes" id="UP000451471">
    <property type="component" value="Unassembled WGS sequence"/>
</dbReference>
<keyword evidence="2" id="KW-1185">Reference proteome</keyword>
<proteinExistence type="predicted"/>
<comment type="caution">
    <text evidence="1">The sequence shown here is derived from an EMBL/GenBank/DDBJ whole genome shotgun (WGS) entry which is preliminary data.</text>
</comment>
<sequence length="81" mass="8828">MRTRFRDDDVGKRVVRPNGGEVGVVVAVEADGERARVETDDGLADAVASALGRDDEDVLELSMDDVETVTDDTVRLQRPLD</sequence>
<organism evidence="1 2">
    <name type="scientific">Halomarina oriensis</name>
    <dbReference type="NCBI Taxonomy" id="671145"/>
    <lineage>
        <taxon>Archaea</taxon>
        <taxon>Methanobacteriati</taxon>
        <taxon>Methanobacteriota</taxon>
        <taxon>Stenosarchaea group</taxon>
        <taxon>Halobacteria</taxon>
        <taxon>Halobacteriales</taxon>
        <taxon>Natronomonadaceae</taxon>
        <taxon>Halomarina</taxon>
    </lineage>
</organism>
<dbReference type="EMBL" id="WSZK01000006">
    <property type="protein sequence ID" value="MWG33239.1"/>
    <property type="molecule type" value="Genomic_DNA"/>
</dbReference>
<reference evidence="1 2" key="1">
    <citation type="submission" date="2019-12" db="EMBL/GenBank/DDBJ databases">
        <title>Halocatena pleomorpha gen. nov. sp. nov., an extremely halophilic archaeon of family Halobacteriaceae isolated from saltpan soil.</title>
        <authorList>
            <person name="Pal Y."/>
            <person name="Verma A."/>
            <person name="Krishnamurthi S."/>
            <person name="Kumar P."/>
        </authorList>
    </citation>
    <scope>NUCLEOTIDE SEQUENCE [LARGE SCALE GENOMIC DNA]</scope>
    <source>
        <strain evidence="1 2">JCM 16495</strain>
    </source>
</reference>
<accession>A0A6B0GIG2</accession>
<evidence type="ECO:0000313" key="1">
    <source>
        <dbReference type="EMBL" id="MWG33239.1"/>
    </source>
</evidence>
<protein>
    <submittedName>
        <fullName evidence="1">PRC-barrel domain containing protein</fullName>
    </submittedName>
</protein>
<name>A0A6B0GIG2_9EURY</name>